<dbReference type="InterPro" id="IPR011051">
    <property type="entry name" value="RmlC_Cupin_sf"/>
</dbReference>
<evidence type="ECO:0000313" key="1">
    <source>
        <dbReference type="EMBL" id="KAK7468858.1"/>
    </source>
</evidence>
<comment type="caution">
    <text evidence="1">The sequence shown here is derived from an EMBL/GenBank/DDBJ whole genome shotgun (WGS) entry which is preliminary data.</text>
</comment>
<gene>
    <name evidence="1" type="ORF">VKT23_003359</name>
</gene>
<dbReference type="Gene3D" id="2.60.120.10">
    <property type="entry name" value="Jelly Rolls"/>
    <property type="match status" value="1"/>
</dbReference>
<evidence type="ECO:0008006" key="3">
    <source>
        <dbReference type="Google" id="ProtNLM"/>
    </source>
</evidence>
<dbReference type="SUPFAM" id="SSF51182">
    <property type="entry name" value="RmlC-like cupins"/>
    <property type="match status" value="1"/>
</dbReference>
<dbReference type="Proteomes" id="UP001498398">
    <property type="component" value="Unassembled WGS sequence"/>
</dbReference>
<dbReference type="InterPro" id="IPR047142">
    <property type="entry name" value="OryJ/VirC-like"/>
</dbReference>
<reference evidence="1 2" key="1">
    <citation type="submission" date="2024-01" db="EMBL/GenBank/DDBJ databases">
        <title>A draft genome for the cacao thread blight pathogen Marasmiellus scandens.</title>
        <authorList>
            <person name="Baruah I.K."/>
            <person name="Leung J."/>
            <person name="Bukari Y."/>
            <person name="Amoako-Attah I."/>
            <person name="Meinhardt L.W."/>
            <person name="Bailey B.A."/>
            <person name="Cohen S.P."/>
        </authorList>
    </citation>
    <scope>NUCLEOTIDE SEQUENCE [LARGE SCALE GENOMIC DNA]</scope>
    <source>
        <strain evidence="1 2">GH-19</strain>
    </source>
</reference>
<keyword evidence="2" id="KW-1185">Reference proteome</keyword>
<dbReference type="EMBL" id="JBANRG010000003">
    <property type="protein sequence ID" value="KAK7468858.1"/>
    <property type="molecule type" value="Genomic_DNA"/>
</dbReference>
<accession>A0ABR1K1A4</accession>
<name>A0ABR1K1A4_9AGAR</name>
<dbReference type="InterPro" id="IPR014710">
    <property type="entry name" value="RmlC-like_jellyroll"/>
</dbReference>
<dbReference type="PANTHER" id="PTHR36156:SF2">
    <property type="entry name" value="CUPIN TYPE-2 DOMAIN-CONTAINING PROTEIN"/>
    <property type="match status" value="1"/>
</dbReference>
<protein>
    <recommendedName>
        <fullName evidence="3">Cupin 2 conserved barrel domain-containing protein</fullName>
    </recommendedName>
</protein>
<sequence length="58" mass="6332">MEDGSETVVNQPGDVVIMRGGLHAWKNPSTTKRCRWVTVLVSANPVIVQGKTLEPELS</sequence>
<evidence type="ECO:0000313" key="2">
    <source>
        <dbReference type="Proteomes" id="UP001498398"/>
    </source>
</evidence>
<proteinExistence type="predicted"/>
<organism evidence="1 2">
    <name type="scientific">Marasmiellus scandens</name>
    <dbReference type="NCBI Taxonomy" id="2682957"/>
    <lineage>
        <taxon>Eukaryota</taxon>
        <taxon>Fungi</taxon>
        <taxon>Dikarya</taxon>
        <taxon>Basidiomycota</taxon>
        <taxon>Agaricomycotina</taxon>
        <taxon>Agaricomycetes</taxon>
        <taxon>Agaricomycetidae</taxon>
        <taxon>Agaricales</taxon>
        <taxon>Marasmiineae</taxon>
        <taxon>Omphalotaceae</taxon>
        <taxon>Marasmiellus</taxon>
    </lineage>
</organism>
<dbReference type="PANTHER" id="PTHR36156">
    <property type="entry name" value="SLR2101 PROTEIN"/>
    <property type="match status" value="1"/>
</dbReference>